<dbReference type="STRING" id="1437059.A6A05_06530"/>
<dbReference type="SMART" id="SM00887">
    <property type="entry name" value="EB_dh"/>
    <property type="match status" value="1"/>
</dbReference>
<evidence type="ECO:0000256" key="4">
    <source>
        <dbReference type="ARBA" id="ARBA00022982"/>
    </source>
</evidence>
<dbReference type="GO" id="GO:0009055">
    <property type="term" value="F:electron transfer activity"/>
    <property type="evidence" value="ECO:0007669"/>
    <property type="project" value="InterPro"/>
</dbReference>
<evidence type="ECO:0000259" key="8">
    <source>
        <dbReference type="PROSITE" id="PS51007"/>
    </source>
</evidence>
<dbReference type="Gene3D" id="2.60.40.1190">
    <property type="match status" value="1"/>
</dbReference>
<comment type="caution">
    <text evidence="9">The sequence shown here is derived from an EMBL/GenBank/DDBJ whole genome shotgun (WGS) entry which is preliminary data.</text>
</comment>
<keyword evidence="10" id="KW-1185">Reference proteome</keyword>
<dbReference type="AlphaFoldDB" id="A0A178MZ93"/>
<dbReference type="Proteomes" id="UP000078543">
    <property type="component" value="Unassembled WGS sequence"/>
</dbReference>
<dbReference type="PROSITE" id="PS51007">
    <property type="entry name" value="CYTC"/>
    <property type="match status" value="1"/>
</dbReference>
<evidence type="ECO:0000256" key="7">
    <source>
        <dbReference type="SAM" id="SignalP"/>
    </source>
</evidence>
<dbReference type="EMBL" id="LWQU01000043">
    <property type="protein sequence ID" value="OAN63202.1"/>
    <property type="molecule type" value="Genomic_DNA"/>
</dbReference>
<evidence type="ECO:0000256" key="6">
    <source>
        <dbReference type="PROSITE-ProRule" id="PRU00433"/>
    </source>
</evidence>
<evidence type="ECO:0000313" key="9">
    <source>
        <dbReference type="EMBL" id="OAN63202.1"/>
    </source>
</evidence>
<accession>A0A178MZ93</accession>
<sequence>MMKTTRLLTTLGAAACALILGIGPALAAGKTIDWAKAPEAKTTLFYPGQSSFEWIQNGPDHGGARSFTKKGETCSGCHAEEAADMGKKMVTGQKIEPVVIPGKRGHIPLKVKAAFDEDTLYMRFEFPAGPHNAAPNAPGGKMDADNEIKLAMMIDDGKVDTADRSGCWASCHHDARDMPDAPKKDGLVVTKYLPESRTAISLKDSPRGGWDKTKPAADLDAALKAGTYLDLVRYKSGKGGVSEDGYVLAERVLKTGGAANFAGKKEGDNWVVTMTRKLNPGQPGDKVLEAGKAYTVGIAVHDDHTIGRFHHVSLDLKLGLGTDGVIKAVKQ</sequence>
<keyword evidence="7" id="KW-0732">Signal</keyword>
<keyword evidence="3 6" id="KW-0479">Metal-binding</keyword>
<dbReference type="InterPro" id="IPR019020">
    <property type="entry name" value="Cyt-c552/DMSO_Rdtase_haem-bd"/>
</dbReference>
<feature type="signal peptide" evidence="7">
    <location>
        <begin position="1"/>
        <end position="27"/>
    </location>
</feature>
<dbReference type="GO" id="GO:0020037">
    <property type="term" value="F:heme binding"/>
    <property type="evidence" value="ECO:0007669"/>
    <property type="project" value="InterPro"/>
</dbReference>
<organism evidence="9 10">
    <name type="scientific">Magnetospirillum moscoviense</name>
    <dbReference type="NCBI Taxonomy" id="1437059"/>
    <lineage>
        <taxon>Bacteria</taxon>
        <taxon>Pseudomonadati</taxon>
        <taxon>Pseudomonadota</taxon>
        <taxon>Alphaproteobacteria</taxon>
        <taxon>Rhodospirillales</taxon>
        <taxon>Rhodospirillaceae</taxon>
        <taxon>Magnetospirillum</taxon>
    </lineage>
</organism>
<dbReference type="GO" id="GO:0046872">
    <property type="term" value="F:metal ion binding"/>
    <property type="evidence" value="ECO:0007669"/>
    <property type="project" value="UniProtKB-KW"/>
</dbReference>
<evidence type="ECO:0000256" key="1">
    <source>
        <dbReference type="ARBA" id="ARBA00022448"/>
    </source>
</evidence>
<feature type="domain" description="Cytochrome c" evidence="8">
    <location>
        <begin position="58"/>
        <end position="158"/>
    </location>
</feature>
<evidence type="ECO:0000256" key="2">
    <source>
        <dbReference type="ARBA" id="ARBA00022617"/>
    </source>
</evidence>
<keyword evidence="1" id="KW-0813">Transport</keyword>
<dbReference type="InterPro" id="IPR009056">
    <property type="entry name" value="Cyt_c-like_dom"/>
</dbReference>
<keyword evidence="2 6" id="KW-0349">Heme</keyword>
<keyword evidence="5 6" id="KW-0408">Iron</keyword>
<gene>
    <name evidence="9" type="ORF">A6A05_06530</name>
</gene>
<dbReference type="Pfam" id="PF09459">
    <property type="entry name" value="EB_dh"/>
    <property type="match status" value="1"/>
</dbReference>
<name>A0A178MZ93_9PROT</name>
<reference evidence="9 10" key="1">
    <citation type="submission" date="2016-04" db="EMBL/GenBank/DDBJ databases">
        <title>Draft genome sequence of freshwater magnetotactic bacteria Magnetospirillum marisnigri SP-1 and Magnetospirillum moscoviense BB-1.</title>
        <authorList>
            <person name="Koziaeva V."/>
            <person name="Dziuba M.V."/>
            <person name="Ivanov T.M."/>
            <person name="Kuznetsov B."/>
            <person name="Grouzdev D.S."/>
        </authorList>
    </citation>
    <scope>NUCLEOTIDE SEQUENCE [LARGE SCALE GENOMIC DNA]</scope>
    <source>
        <strain evidence="9 10">BB-1</strain>
    </source>
</reference>
<evidence type="ECO:0000256" key="5">
    <source>
        <dbReference type="ARBA" id="ARBA00023004"/>
    </source>
</evidence>
<feature type="chain" id="PRO_5008092383" description="Cytochrome c domain-containing protein" evidence="7">
    <location>
        <begin position="28"/>
        <end position="331"/>
    </location>
</feature>
<keyword evidence="4" id="KW-0249">Electron transport</keyword>
<protein>
    <recommendedName>
        <fullName evidence="8">Cytochrome c domain-containing protein</fullName>
    </recommendedName>
</protein>
<evidence type="ECO:0000256" key="3">
    <source>
        <dbReference type="ARBA" id="ARBA00022723"/>
    </source>
</evidence>
<dbReference type="RefSeq" id="WP_216635734.1">
    <property type="nucleotide sequence ID" value="NZ_LWQU01000043.1"/>
</dbReference>
<evidence type="ECO:0000313" key="10">
    <source>
        <dbReference type="Proteomes" id="UP000078543"/>
    </source>
</evidence>
<proteinExistence type="predicted"/>